<reference evidence="1 2" key="1">
    <citation type="submission" date="2020-03" db="EMBL/GenBank/DDBJ databases">
        <title>Complete genome sequence of sixteen Streptomyces strains facilitates identification of candidate genes involved in plant growth-promotion in grain legumes and cereals.</title>
        <authorList>
            <person name="Gopalakrishnan S."/>
            <person name="Thakur V."/>
            <person name="Saxena R."/>
            <person name="Vadlamudi S."/>
            <person name="Purohit S."/>
            <person name="Kumar V."/>
            <person name="Rathore A."/>
            <person name="Chitikineni A."/>
            <person name="Varshney R.K."/>
        </authorList>
    </citation>
    <scope>NUCLEOTIDE SEQUENCE [LARGE SCALE GENOMIC DNA]</scope>
    <source>
        <strain evidence="1 2">KAI-180</strain>
    </source>
</reference>
<gene>
    <name evidence="1" type="ORF">G6W59_21715</name>
</gene>
<dbReference type="Proteomes" id="UP000540128">
    <property type="component" value="Unassembled WGS sequence"/>
</dbReference>
<protein>
    <submittedName>
        <fullName evidence="1">DUF945 domain-containing protein</fullName>
    </submittedName>
</protein>
<comment type="caution">
    <text evidence="1">The sequence shown here is derived from an EMBL/GenBank/DDBJ whole genome shotgun (WGS) entry which is preliminary data.</text>
</comment>
<proteinExistence type="predicted"/>
<dbReference type="Pfam" id="PF06067">
    <property type="entry name" value="DUF932"/>
    <property type="match status" value="1"/>
</dbReference>
<name>A0A7Y6CDC2_9ACTN</name>
<organism evidence="1 2">
    <name type="scientific">Streptomyces odorifer</name>
    <dbReference type="NCBI Taxonomy" id="53450"/>
    <lineage>
        <taxon>Bacteria</taxon>
        <taxon>Bacillati</taxon>
        <taxon>Actinomycetota</taxon>
        <taxon>Actinomycetes</taxon>
        <taxon>Kitasatosporales</taxon>
        <taxon>Streptomycetaceae</taxon>
        <taxon>Streptomyces</taxon>
        <taxon>Streptomyces albidoflavus group</taxon>
    </lineage>
</organism>
<sequence>MPAGIEVHADGTAAFASANVPAWHQLGTVTAGLMTAEEALRKAYLARWNVRTLPLTTTELSDTGVRTIEVPGHFATVRTNPKTGNTEPLGVVGRQYTPFQNEDAADFLNVLADEAGAVFETAGSLYGGRQVFLTMRLPETMMVGGTDAHVLYIVALNSHDGSGAYRVIVTPVRVVCANTARAAIGNAVSSFSIRHTQNGLSRVAEARKALDLTWAYCEEFEKAAARMIEAEMSLAELESVVDALWTPPKGDSKRALTNRATRWAEISHLFTNASTQEAIRGTRWAGWSAITEYANHRAPSHGKTPEAKSVRRAERVASGELDALMSKAFQLTSV</sequence>
<accession>A0A7Y6CDC2</accession>
<dbReference type="InterPro" id="IPR026325">
    <property type="entry name" value="DUF932"/>
</dbReference>
<evidence type="ECO:0000313" key="1">
    <source>
        <dbReference type="EMBL" id="NUV30892.1"/>
    </source>
</evidence>
<evidence type="ECO:0000313" key="2">
    <source>
        <dbReference type="Proteomes" id="UP000540128"/>
    </source>
</evidence>
<dbReference type="AlphaFoldDB" id="A0A7Y6CDC2"/>
<dbReference type="NCBIfam" id="TIGR03299">
    <property type="entry name" value="LGT_TIGR03299"/>
    <property type="match status" value="1"/>
</dbReference>
<dbReference type="EMBL" id="JAANNT010000020">
    <property type="protein sequence ID" value="NUV30892.1"/>
    <property type="molecule type" value="Genomic_DNA"/>
</dbReference>
<keyword evidence="2" id="KW-1185">Reference proteome</keyword>
<dbReference type="InterPro" id="IPR017686">
    <property type="entry name" value="Phg/plasmid-like_prot"/>
</dbReference>
<dbReference type="RefSeq" id="WP_175457159.1">
    <property type="nucleotide sequence ID" value="NZ_JAANNT010000020.1"/>
</dbReference>